<reference evidence="1" key="1">
    <citation type="submission" date="2021-02" db="EMBL/GenBank/DDBJ databases">
        <authorList>
            <person name="Nowell W R."/>
        </authorList>
    </citation>
    <scope>NUCLEOTIDE SEQUENCE</scope>
</reference>
<gene>
    <name evidence="1" type="ORF">BYL167_LOCUS75222</name>
</gene>
<proteinExistence type="predicted"/>
<evidence type="ECO:0000313" key="1">
    <source>
        <dbReference type="EMBL" id="CAF5163302.1"/>
    </source>
</evidence>
<dbReference type="Proteomes" id="UP000681967">
    <property type="component" value="Unassembled WGS sequence"/>
</dbReference>
<accession>A0A8S3GGW6</accession>
<comment type="caution">
    <text evidence="1">The sequence shown here is derived from an EMBL/GenBank/DDBJ whole genome shotgun (WGS) entry which is preliminary data.</text>
</comment>
<dbReference type="EMBL" id="CAJOBH010268973">
    <property type="protein sequence ID" value="CAF5163302.1"/>
    <property type="molecule type" value="Genomic_DNA"/>
</dbReference>
<sequence length="70" mass="8303">MEKTQWNEFKDHLATIRLYDERTFQHPPKIVILETALILLKSAQNLYEQCAKRAASSYEQYGLRYLQVAK</sequence>
<organism evidence="1 2">
    <name type="scientific">Rotaria magnacalcarata</name>
    <dbReference type="NCBI Taxonomy" id="392030"/>
    <lineage>
        <taxon>Eukaryota</taxon>
        <taxon>Metazoa</taxon>
        <taxon>Spiralia</taxon>
        <taxon>Gnathifera</taxon>
        <taxon>Rotifera</taxon>
        <taxon>Eurotatoria</taxon>
        <taxon>Bdelloidea</taxon>
        <taxon>Philodinida</taxon>
        <taxon>Philodinidae</taxon>
        <taxon>Rotaria</taxon>
    </lineage>
</organism>
<dbReference type="AlphaFoldDB" id="A0A8S3GGW6"/>
<feature type="non-terminal residue" evidence="1">
    <location>
        <position position="1"/>
    </location>
</feature>
<name>A0A8S3GGW6_9BILA</name>
<evidence type="ECO:0000313" key="2">
    <source>
        <dbReference type="Proteomes" id="UP000681967"/>
    </source>
</evidence>
<protein>
    <submittedName>
        <fullName evidence="1">Uncharacterized protein</fullName>
    </submittedName>
</protein>